<dbReference type="Proteomes" id="UP001198565">
    <property type="component" value="Unassembled WGS sequence"/>
</dbReference>
<sequence>MNRYGIEARAYWRRWLPKRCAAIPDPTAFFTNLGEQVEQQVGDLWDQMVINDQPPAEETHEQRVGRLGMLKARAEYEVLGELVRLPPEPDTAVGDEADDGLLESDEQFAARTRDVQEHTEWVSFTADALIDGTTTVDDLTDEQLRQVLDYMTPSFLRLVDTSVEDLRSRGRNV</sequence>
<gene>
    <name evidence="1" type="ORF">K7472_20775</name>
</gene>
<evidence type="ECO:0000313" key="2">
    <source>
        <dbReference type="Proteomes" id="UP001198565"/>
    </source>
</evidence>
<accession>A0ABS7QVM0</accession>
<comment type="caution">
    <text evidence="1">The sequence shown here is derived from an EMBL/GenBank/DDBJ whole genome shotgun (WGS) entry which is preliminary data.</text>
</comment>
<dbReference type="EMBL" id="JAINVZ010000015">
    <property type="protein sequence ID" value="MBY8887257.1"/>
    <property type="molecule type" value="Genomic_DNA"/>
</dbReference>
<name>A0ABS7QVM0_9ACTN</name>
<keyword evidence="2" id="KW-1185">Reference proteome</keyword>
<organism evidence="1 2">
    <name type="scientific">Streptantibioticus parmotrematis</name>
    <dbReference type="NCBI Taxonomy" id="2873249"/>
    <lineage>
        <taxon>Bacteria</taxon>
        <taxon>Bacillati</taxon>
        <taxon>Actinomycetota</taxon>
        <taxon>Actinomycetes</taxon>
        <taxon>Kitasatosporales</taxon>
        <taxon>Streptomycetaceae</taxon>
        <taxon>Streptantibioticus</taxon>
    </lineage>
</organism>
<proteinExistence type="predicted"/>
<protein>
    <submittedName>
        <fullName evidence="1">Uncharacterized protein</fullName>
    </submittedName>
</protein>
<reference evidence="1 2" key="1">
    <citation type="submission" date="2021-08" db="EMBL/GenBank/DDBJ databases">
        <title>Streptomyces sp. PTM05 isolated from lichen.</title>
        <authorList>
            <person name="Somphong A."/>
            <person name="Phongsopitanun W."/>
            <person name="Tanasupawat S."/>
        </authorList>
    </citation>
    <scope>NUCLEOTIDE SEQUENCE [LARGE SCALE GENOMIC DNA]</scope>
    <source>
        <strain evidence="1 2">Ptm05</strain>
    </source>
</reference>
<evidence type="ECO:0000313" key="1">
    <source>
        <dbReference type="EMBL" id="MBY8887257.1"/>
    </source>
</evidence>